<dbReference type="GeneTree" id="ENSGT00940000167169"/>
<evidence type="ECO:0000259" key="12">
    <source>
        <dbReference type="PROSITE" id="PS50238"/>
    </source>
</evidence>
<feature type="domain" description="PH" evidence="8">
    <location>
        <begin position="526"/>
        <end position="615"/>
    </location>
</feature>
<feature type="compositionally biased region" description="Acidic residues" evidence="7">
    <location>
        <begin position="175"/>
        <end position="187"/>
    </location>
</feature>
<dbReference type="SUPFAM" id="SSF47769">
    <property type="entry name" value="SAM/Pointed domain"/>
    <property type="match status" value="1"/>
</dbReference>
<evidence type="ECO:0000256" key="4">
    <source>
        <dbReference type="ARBA" id="ARBA00022553"/>
    </source>
</evidence>
<dbReference type="SMART" id="SM00233">
    <property type="entry name" value="PH"/>
    <property type="match status" value="5"/>
</dbReference>
<reference evidence="13" key="3">
    <citation type="submission" date="2025-08" db="UniProtKB">
        <authorList>
            <consortium name="Ensembl"/>
        </authorList>
    </citation>
    <scope>IDENTIFICATION</scope>
</reference>
<dbReference type="PROSITE" id="PS50105">
    <property type="entry name" value="SAM_DOMAIN"/>
    <property type="match status" value="1"/>
</dbReference>
<keyword evidence="6" id="KW-0863">Zinc-finger</keyword>
<dbReference type="SUPFAM" id="SSF50729">
    <property type="entry name" value="PH domain-like"/>
    <property type="match status" value="5"/>
</dbReference>
<reference evidence="13" key="4">
    <citation type="submission" date="2025-09" db="UniProtKB">
        <authorList>
            <consortium name="Ensembl"/>
        </authorList>
    </citation>
    <scope>IDENTIFICATION</scope>
</reference>
<feature type="compositionally biased region" description="Low complexity" evidence="7">
    <location>
        <begin position="148"/>
        <end position="172"/>
    </location>
</feature>
<dbReference type="SMART" id="SM00324">
    <property type="entry name" value="RhoGAP"/>
    <property type="match status" value="1"/>
</dbReference>
<evidence type="ECO:0000256" key="1">
    <source>
        <dbReference type="ARBA" id="ARBA00004496"/>
    </source>
</evidence>
<keyword evidence="14" id="KW-1185">Reference proteome</keyword>
<dbReference type="Gene3D" id="1.10.220.150">
    <property type="entry name" value="Arf GTPase activating protein"/>
    <property type="match status" value="1"/>
</dbReference>
<feature type="domain" description="Ras-associating" evidence="11">
    <location>
        <begin position="1259"/>
        <end position="1352"/>
    </location>
</feature>
<feature type="domain" description="Arf-GAP" evidence="10">
    <location>
        <begin position="612"/>
        <end position="746"/>
    </location>
</feature>
<keyword evidence="6" id="KW-0862">Zinc</keyword>
<dbReference type="InterPro" id="IPR001660">
    <property type="entry name" value="SAM"/>
</dbReference>
<dbReference type="PROSITE" id="PS50003">
    <property type="entry name" value="PH_DOMAIN"/>
    <property type="match status" value="5"/>
</dbReference>
<dbReference type="InterPro" id="IPR052227">
    <property type="entry name" value="Arf-Rho-GAP_ANK-PH_domain"/>
</dbReference>
<dbReference type="InterPro" id="IPR001849">
    <property type="entry name" value="PH_domain"/>
</dbReference>
<feature type="domain" description="Rho-GAP" evidence="12">
    <location>
        <begin position="1049"/>
        <end position="1230"/>
    </location>
</feature>
<dbReference type="SMART" id="SM00105">
    <property type="entry name" value="ArfGap"/>
    <property type="match status" value="1"/>
</dbReference>
<dbReference type="InterPro" id="IPR038508">
    <property type="entry name" value="ArfGAP_dom_sf"/>
</dbReference>
<dbReference type="GO" id="GO:0007165">
    <property type="term" value="P:signal transduction"/>
    <property type="evidence" value="ECO:0007669"/>
    <property type="project" value="InterPro"/>
</dbReference>
<protein>
    <recommendedName>
        <fullName evidence="15">ArfGAP with RhoGAP domain, ankyrin repeat and PH domain 2</fullName>
    </recommendedName>
</protein>
<feature type="region of interest" description="Disordered" evidence="7">
    <location>
        <begin position="120"/>
        <end position="189"/>
    </location>
</feature>
<keyword evidence="5" id="KW-0677">Repeat</keyword>
<feature type="region of interest" description="Disordered" evidence="7">
    <location>
        <begin position="1556"/>
        <end position="1600"/>
    </location>
</feature>
<feature type="compositionally biased region" description="Polar residues" evidence="7">
    <location>
        <begin position="340"/>
        <end position="374"/>
    </location>
</feature>
<evidence type="ECO:0000259" key="8">
    <source>
        <dbReference type="PROSITE" id="PS50003"/>
    </source>
</evidence>
<dbReference type="SMART" id="SM00454">
    <property type="entry name" value="SAM"/>
    <property type="match status" value="1"/>
</dbReference>
<proteinExistence type="predicted"/>
<dbReference type="InterPro" id="IPR008936">
    <property type="entry name" value="Rho_GTPase_activation_prot"/>
</dbReference>
<reference evidence="14" key="2">
    <citation type="journal article" date="2014" name="Nat. Commun.">
        <title>The cavefish genome reveals candidate genes for eye loss.</title>
        <authorList>
            <person name="McGaugh S.E."/>
            <person name="Gross J.B."/>
            <person name="Aken B."/>
            <person name="Blin M."/>
            <person name="Borowsky R."/>
            <person name="Chalopin D."/>
            <person name="Hinaux H."/>
            <person name="Jeffery W.R."/>
            <person name="Keene A."/>
            <person name="Ma L."/>
            <person name="Minx P."/>
            <person name="Murphy D."/>
            <person name="O'Quin K.E."/>
            <person name="Retaux S."/>
            <person name="Rohner N."/>
            <person name="Searle S.M."/>
            <person name="Stahl B.A."/>
            <person name="Tabin C."/>
            <person name="Volff J.N."/>
            <person name="Yoshizawa M."/>
            <person name="Warren W.C."/>
        </authorList>
    </citation>
    <scope>NUCLEOTIDE SEQUENCE [LARGE SCALE GENOMIC DNA]</scope>
    <source>
        <strain evidence="14">female</strain>
    </source>
</reference>
<accession>W5LI48</accession>
<organism evidence="13 14">
    <name type="scientific">Astyanax mexicanus</name>
    <name type="common">Blind cave fish</name>
    <name type="synonym">Astyanax fasciatus mexicanus</name>
    <dbReference type="NCBI Taxonomy" id="7994"/>
    <lineage>
        <taxon>Eukaryota</taxon>
        <taxon>Metazoa</taxon>
        <taxon>Chordata</taxon>
        <taxon>Craniata</taxon>
        <taxon>Vertebrata</taxon>
        <taxon>Euteleostomi</taxon>
        <taxon>Actinopterygii</taxon>
        <taxon>Neopterygii</taxon>
        <taxon>Teleostei</taxon>
        <taxon>Ostariophysi</taxon>
        <taxon>Characiformes</taxon>
        <taxon>Characoidei</taxon>
        <taxon>Acestrorhamphidae</taxon>
        <taxon>Acestrorhamphinae</taxon>
        <taxon>Astyanax</taxon>
    </lineage>
</organism>
<dbReference type="InterPro" id="IPR013761">
    <property type="entry name" value="SAM/pointed_sf"/>
</dbReference>
<dbReference type="HOGENOM" id="CLU_002900_1_0_1"/>
<feature type="region of interest" description="Disordered" evidence="7">
    <location>
        <begin position="1488"/>
        <end position="1536"/>
    </location>
</feature>
<dbReference type="InterPro" id="IPR037858">
    <property type="entry name" value="RhoGAP_ARAP"/>
</dbReference>
<dbReference type="SUPFAM" id="SSF48350">
    <property type="entry name" value="GTPase activation domain, GAP"/>
    <property type="match status" value="1"/>
</dbReference>
<dbReference type="Pfam" id="PF00536">
    <property type="entry name" value="SAM_1"/>
    <property type="match status" value="1"/>
</dbReference>
<dbReference type="Pfam" id="PF01412">
    <property type="entry name" value="ArfGap"/>
    <property type="match status" value="1"/>
</dbReference>
<dbReference type="PANTHER" id="PTHR45899:SF1">
    <property type="entry name" value="ARF-GAP WITH RHO-GAP DOMAIN, ANK REPEAT AND PH DOMAIN-CONTAINING PROTEIN 2"/>
    <property type="match status" value="1"/>
</dbReference>
<dbReference type="CDD" id="cd13254">
    <property type="entry name" value="PH2_ARAP"/>
    <property type="match status" value="1"/>
</dbReference>
<dbReference type="Pfam" id="PF00169">
    <property type="entry name" value="PH"/>
    <property type="match status" value="2"/>
</dbReference>
<feature type="region of interest" description="Disordered" evidence="7">
    <location>
        <begin position="299"/>
        <end position="374"/>
    </location>
</feature>
<dbReference type="PANTHER" id="PTHR45899">
    <property type="entry name" value="RHO GTPASE ACTIVATING PROTEIN AT 15B, ISOFORM C"/>
    <property type="match status" value="1"/>
</dbReference>
<dbReference type="PROSITE" id="PS50115">
    <property type="entry name" value="ARFGAP"/>
    <property type="match status" value="1"/>
</dbReference>
<feature type="compositionally biased region" description="Polar residues" evidence="7">
    <location>
        <begin position="202"/>
        <end position="214"/>
    </location>
</feature>
<sequence>MTSEGSDGYFISFLLDPSEEVSVWLSSLHLSQYAFSFSQAGYRTLGDCNGLTEERLLAIGQFPTGHRRRILRSLDVLMVGCDDGKGSEGRRKPVPCPRNIFLKDGKRVVQTQQGNEAIENKTVAVTKSLPARTHEESMPRSIPKKVASSGSSSASLHSSNESLSLSSHSLPSDWENSEEPPASEDAPEGFQGVMVDNDIYESTHTFKGSGPRQTRSYKLRHRPVPEIPESTFIPSHDWKTSMEQQKQQSGPEAPSGPSSREKDPHQRTSSPIDPYGELYLYNNNNAEDKQDVVTNETFNVKEKQKKMRKQQTKQKQRVAESRRKFSQQPTAAHNDDGYSMIQSCPPNQEKTSSETSSNPATSLKISLQTPPKLTGNQPLVNASDIYSEPLDTLSGLVKHTLPDHSESAISPYACYYGGPKSSVKMGWLDKLSPQGNCVFQRRWVKFDGENLTYYNNDKEMYSKGLVPLSAVKQVRSVGENKLEVVTSQRTFVFRAEKEGERQDWLEVLQSALKSRSSISHKPSKHSSSKSGYVELRGHKGKVYLSLTGTKVRLCKTDQDFNTGMAIAVVDLTAACVKHVDRRSFEINTPFRSFCFTAESEREREEWIEAVQESIVETLSNYEVAEKVWFNQSNRNCADCRAPNPEWASINLGVVICKLCAGQHRFLGSGISQVRSLKLDSSIWTNELVELFLEVGNENANKFWAFNLPLEEELHMGATPEQRATFHRRKYRERKYRRVLGGLHNQEGLNQALCAAVLQSDVLVTMALVFSGADVMCATGDPEHSTPYLLAQKGGQRLQMEFLYHNQLSEFAKLEMVGDSGFPVETSSFMDGFLYCSISMSKNNLDRRGRDDTARRWCTLEGGYLSYYDGERSATAIGRVDLREVVSLAINNTETMTGTGAMFTFEIYLQSEKVLMFGSETLEAQRDWAQAIAKCFVPVRAEPLLKKDCELVGRLYYKEGHDLYHWRTGWFCLVGCELFFCPEDKQVAEGVLQLKRLQELTVSTHVQGEERVQVLLMVESGRTIYIHGVTKQDFALWHSAIQLAAGRDGRALSNQQLSKNDVPIIVDSCIAFVTQYGLCYQGIYQKNGDPKRSAQLLEDFTRDARNVKLRVQDHRLEDVTDTLKHFLSQCEDALLAKELYPYWISALDEENEEDRIEKYSTYIQSLPKINRSTLAALLQHLYRVQSCSHINQMKAQSLACVFSSCLFQTEGHTTPETRVVEDLISNYIQLFSVNEEQVRQMERENRFITRWKDTTFSPAGDLIFEVYLEKKEPENCCLIKVSPTMSSDELVDSTLDLKGIETSLQDFWTAFEVIENGELERPLHYKAKVLEQVLEWNALEDPSSAFVLIRKFPGHKMSHSNPDDPMDITKREQLKFKDGSTKLLSGHKFQDKYLVLRDKKLLLYKDAKSAKPEREVPVESVKCYLGLRKKLKSTSNWGFTVYTQKQQWYFCCEGKDSQLDWVISIIRSKHGGDLWPTCKEKSKLSVQLSGAAHGSALRGSANTRRRQSKEDNRMLPVNVTSKNSATSENSAEADNKHKSAALESLLKLKDQKGDLKLGHKRATSGGNCPPVPSDRTTSDGPPQIPRRPSHPDVDIPSKLQPKKPAFGFAAAQMPQNLLNELSSVLNQTGRAAKES</sequence>
<evidence type="ECO:0000256" key="6">
    <source>
        <dbReference type="PROSITE-ProRule" id="PRU00288"/>
    </source>
</evidence>
<dbReference type="GO" id="GO:0005096">
    <property type="term" value="F:GTPase activator activity"/>
    <property type="evidence" value="ECO:0007669"/>
    <property type="project" value="UniProtKB-KW"/>
</dbReference>
<evidence type="ECO:0000256" key="5">
    <source>
        <dbReference type="ARBA" id="ARBA00022737"/>
    </source>
</evidence>
<evidence type="ECO:0008006" key="15">
    <source>
        <dbReference type="Google" id="ProtNLM"/>
    </source>
</evidence>
<dbReference type="InParanoid" id="W5LI48"/>
<keyword evidence="6" id="KW-0479">Metal-binding</keyword>
<keyword evidence="2" id="KW-0343">GTPase activation</keyword>
<evidence type="ECO:0000259" key="9">
    <source>
        <dbReference type="PROSITE" id="PS50105"/>
    </source>
</evidence>
<name>W5LI48_ASTMX</name>
<dbReference type="Pfam" id="PF00788">
    <property type="entry name" value="RA"/>
    <property type="match status" value="1"/>
</dbReference>
<feature type="domain" description="PH" evidence="8">
    <location>
        <begin position="826"/>
        <end position="936"/>
    </location>
</feature>
<feature type="domain" description="PH" evidence="8">
    <location>
        <begin position="421"/>
        <end position="513"/>
    </location>
</feature>
<dbReference type="Ensembl" id="ENSAMXT00000019510.2">
    <property type="protein sequence ID" value="ENSAMXP00000019510.2"/>
    <property type="gene ID" value="ENSAMXG00000018865.2"/>
</dbReference>
<evidence type="ECO:0000313" key="14">
    <source>
        <dbReference type="Proteomes" id="UP000018467"/>
    </source>
</evidence>
<dbReference type="InterPro" id="IPR037278">
    <property type="entry name" value="ARFGAP/RecO"/>
</dbReference>
<dbReference type="GO" id="GO:0005737">
    <property type="term" value="C:cytoplasm"/>
    <property type="evidence" value="ECO:0007669"/>
    <property type="project" value="UniProtKB-SubCell"/>
</dbReference>
<evidence type="ECO:0000259" key="10">
    <source>
        <dbReference type="PROSITE" id="PS50115"/>
    </source>
</evidence>
<dbReference type="InterPro" id="IPR011993">
    <property type="entry name" value="PH-like_dom_sf"/>
</dbReference>
<feature type="compositionally biased region" description="Polar residues" evidence="7">
    <location>
        <begin position="1517"/>
        <end position="1531"/>
    </location>
</feature>
<dbReference type="Pfam" id="PF00620">
    <property type="entry name" value="RhoGAP"/>
    <property type="match status" value="1"/>
</dbReference>
<dbReference type="GO" id="GO:0005547">
    <property type="term" value="F:phosphatidylinositol-3,4,5-trisphosphate binding"/>
    <property type="evidence" value="ECO:0007669"/>
    <property type="project" value="InterPro"/>
</dbReference>
<feature type="compositionally biased region" description="Polar residues" evidence="7">
    <location>
        <begin position="241"/>
        <end position="250"/>
    </location>
</feature>
<dbReference type="eggNOG" id="KOG1117">
    <property type="taxonomic scope" value="Eukaryota"/>
</dbReference>
<dbReference type="CDD" id="cd13253">
    <property type="entry name" value="PH1_ARAP"/>
    <property type="match status" value="1"/>
</dbReference>
<dbReference type="Gene3D" id="1.10.150.50">
    <property type="entry name" value="Transcription Factor, Ets-1"/>
    <property type="match status" value="1"/>
</dbReference>
<feature type="compositionally biased region" description="Basic residues" evidence="7">
    <location>
        <begin position="303"/>
        <end position="316"/>
    </location>
</feature>
<reference evidence="14" key="1">
    <citation type="submission" date="2013-03" db="EMBL/GenBank/DDBJ databases">
        <authorList>
            <person name="Jeffery W."/>
            <person name="Warren W."/>
            <person name="Wilson R.K."/>
        </authorList>
    </citation>
    <scope>NUCLEOTIDE SEQUENCE</scope>
    <source>
        <strain evidence="14">female</strain>
    </source>
</reference>
<evidence type="ECO:0000259" key="11">
    <source>
        <dbReference type="PROSITE" id="PS50200"/>
    </source>
</evidence>
<dbReference type="PROSITE" id="PS50200">
    <property type="entry name" value="RA"/>
    <property type="match status" value="1"/>
</dbReference>
<dbReference type="Bgee" id="ENSAMXG00000018865">
    <property type="expression patterns" value="Expressed in zone of skin and 10 other cell types or tissues"/>
</dbReference>
<dbReference type="CDD" id="cd04385">
    <property type="entry name" value="RhoGAP_ARAP"/>
    <property type="match status" value="1"/>
</dbReference>
<feature type="domain" description="PH" evidence="8">
    <location>
        <begin position="1366"/>
        <end position="1469"/>
    </location>
</feature>
<dbReference type="Gene3D" id="1.10.555.10">
    <property type="entry name" value="Rho GTPase activation protein"/>
    <property type="match status" value="1"/>
</dbReference>
<dbReference type="Gene3D" id="2.30.29.30">
    <property type="entry name" value="Pleckstrin-homology domain (PH domain)/Phosphotyrosine-binding domain (PTB)"/>
    <property type="match status" value="5"/>
</dbReference>
<dbReference type="SUPFAM" id="SSF57863">
    <property type="entry name" value="ArfGap/RecO-like zinc finger"/>
    <property type="match status" value="1"/>
</dbReference>
<dbReference type="GO" id="GO:0008270">
    <property type="term" value="F:zinc ion binding"/>
    <property type="evidence" value="ECO:0007669"/>
    <property type="project" value="UniProtKB-KW"/>
</dbReference>
<dbReference type="InterPro" id="IPR001164">
    <property type="entry name" value="ArfGAP_dom"/>
</dbReference>
<evidence type="ECO:0000313" key="13">
    <source>
        <dbReference type="Ensembl" id="ENSAMXP00000019510.2"/>
    </source>
</evidence>
<dbReference type="InterPro" id="IPR000198">
    <property type="entry name" value="RhoGAP_dom"/>
</dbReference>
<comment type="subcellular location">
    <subcellularLocation>
        <location evidence="1">Cytoplasm</location>
    </subcellularLocation>
</comment>
<dbReference type="Proteomes" id="UP000018467">
    <property type="component" value="Unassembled WGS sequence"/>
</dbReference>
<feature type="region of interest" description="Disordered" evidence="7">
    <location>
        <begin position="202"/>
        <end position="279"/>
    </location>
</feature>
<keyword evidence="4" id="KW-0597">Phosphoprotein</keyword>
<evidence type="ECO:0000256" key="3">
    <source>
        <dbReference type="ARBA" id="ARBA00022490"/>
    </source>
</evidence>
<evidence type="ECO:0000256" key="7">
    <source>
        <dbReference type="SAM" id="MobiDB-lite"/>
    </source>
</evidence>
<dbReference type="InterPro" id="IPR000159">
    <property type="entry name" value="RA_dom"/>
</dbReference>
<evidence type="ECO:0000256" key="2">
    <source>
        <dbReference type="ARBA" id="ARBA00022468"/>
    </source>
</evidence>
<dbReference type="PROSITE" id="PS50238">
    <property type="entry name" value="RHOGAP"/>
    <property type="match status" value="1"/>
</dbReference>
<feature type="domain" description="PH" evidence="8">
    <location>
        <begin position="947"/>
        <end position="1045"/>
    </location>
</feature>
<keyword evidence="3" id="KW-0963">Cytoplasm</keyword>
<dbReference type="FunCoup" id="W5LI48">
    <property type="interactions" value="347"/>
</dbReference>
<feature type="domain" description="SAM" evidence="9">
    <location>
        <begin position="16"/>
        <end position="80"/>
    </location>
</feature>
<dbReference type="PRINTS" id="PR00405">
    <property type="entry name" value="REVINTRACTNG"/>
</dbReference>